<evidence type="ECO:0000256" key="4">
    <source>
        <dbReference type="ARBA" id="ARBA00022722"/>
    </source>
</evidence>
<dbReference type="Pfam" id="PF13975">
    <property type="entry name" value="gag-asp_proteas"/>
    <property type="match status" value="1"/>
</dbReference>
<sequence>MPKSSGDGTASAHPAQLEVVLQTMLQQLQLQHEEMKMLFTSLVPNRDGIMDNQKLQYSQLNNDVEKFVFDEESEYTFDYWYKRYGHIIESSSIPEDKKRDFILLKLEDNAYREYADDVLPLKPHEINFATTVKNLQKLFTSKKTLIRRRYECLRITYPALTSDCVPFRDYANTIKRMDEEASLKEMDYTALKTLQFVAGLQDPSLREVRLRMLRRLDTQAEDAPLTIEDLVAECENFTALKMDNAIMESSHDVHAVQKKKLKCFKCGGPHYRNVCPLLANQPKMSSQIPKKQRRQHHRRKRNQCNNIATFAAENARTYINVDVRGHSIRFQLDTGADITLITRRTWKKLGSPPLESCPIPVKAADGSPMKIDGRFSTDFSVKDRTTGNQFRGNDYCYVTESINLLGLEWCVQLPAYKELQEKYHCRMVSEADTIRTSLVADLKKQYAEIFKCELGRCKKRKAKLFLREGAVPIFKKKRSVPYASIPELDAEIDRLVSDEVISPVDHSEWAAPIVAVKKKNGQIRLCADFSTGLNDALLLHQHEASINALPVTRTSIQEESRKDLEISKITKMLKQGSWPAKPEGNMRDWKALRHALSAQDGCLYFGHRIVIPKSLRGIVLKQLHKGHPGMRRMKMLARGYVYWMNINRDIEENVRHCSYCQETAKMPRKTVLNSRPKEKKPWNRVHIDYVGPINGKMYLVVVDSYSKWPEVSEMSSSTTKATLRELKMLFARYGNPRVIVSDNGTQFTSREFKEFCDEEGIEHIRSPPSHPQSNGQAERFVDTLKRSLLKLKEGESPKLQHITLLEF</sequence>
<name>A0A2G9UQS5_TELCI</name>
<dbReference type="InterPro" id="IPR041588">
    <property type="entry name" value="Integrase_H2C2"/>
</dbReference>
<keyword evidence="3" id="KW-0548">Nucleotidyltransferase</keyword>
<dbReference type="Pfam" id="PF17921">
    <property type="entry name" value="Integrase_H2C2"/>
    <property type="match status" value="1"/>
</dbReference>
<protein>
    <recommendedName>
        <fullName evidence="1">RNA-directed DNA polymerase</fullName>
        <ecNumber evidence="1">2.7.7.49</ecNumber>
    </recommendedName>
</protein>
<dbReference type="InterPro" id="IPR021109">
    <property type="entry name" value="Peptidase_aspartic_dom_sf"/>
</dbReference>
<dbReference type="GO" id="GO:0003676">
    <property type="term" value="F:nucleic acid binding"/>
    <property type="evidence" value="ECO:0007669"/>
    <property type="project" value="InterPro"/>
</dbReference>
<dbReference type="GO" id="GO:0004190">
    <property type="term" value="F:aspartic-type endopeptidase activity"/>
    <property type="evidence" value="ECO:0007669"/>
    <property type="project" value="InterPro"/>
</dbReference>
<keyword evidence="5" id="KW-0255">Endonuclease</keyword>
<organism evidence="9 10">
    <name type="scientific">Teladorsagia circumcincta</name>
    <name type="common">Brown stomach worm</name>
    <name type="synonym">Ostertagia circumcincta</name>
    <dbReference type="NCBI Taxonomy" id="45464"/>
    <lineage>
        <taxon>Eukaryota</taxon>
        <taxon>Metazoa</taxon>
        <taxon>Ecdysozoa</taxon>
        <taxon>Nematoda</taxon>
        <taxon>Chromadorea</taxon>
        <taxon>Rhabditida</taxon>
        <taxon>Rhabditina</taxon>
        <taxon>Rhabditomorpha</taxon>
        <taxon>Strongyloidea</taxon>
        <taxon>Trichostrongylidae</taxon>
        <taxon>Teladorsagia</taxon>
    </lineage>
</organism>
<dbReference type="Pfam" id="PF00665">
    <property type="entry name" value="rve"/>
    <property type="match status" value="1"/>
</dbReference>
<dbReference type="PANTHER" id="PTHR37984:SF5">
    <property type="entry name" value="PROTEIN NYNRIN-LIKE"/>
    <property type="match status" value="1"/>
</dbReference>
<evidence type="ECO:0000259" key="7">
    <source>
        <dbReference type="PROSITE" id="PS50175"/>
    </source>
</evidence>
<dbReference type="Gene3D" id="1.10.340.70">
    <property type="match status" value="1"/>
</dbReference>
<dbReference type="Pfam" id="PF23309">
    <property type="entry name" value="DUF7083"/>
    <property type="match status" value="1"/>
</dbReference>
<evidence type="ECO:0000313" key="10">
    <source>
        <dbReference type="Proteomes" id="UP000230423"/>
    </source>
</evidence>
<dbReference type="InterPro" id="IPR050951">
    <property type="entry name" value="Retrovirus_Pol_polyprotein"/>
</dbReference>
<dbReference type="GO" id="GO:0015074">
    <property type="term" value="P:DNA integration"/>
    <property type="evidence" value="ECO:0007669"/>
    <property type="project" value="InterPro"/>
</dbReference>
<dbReference type="GO" id="GO:0006508">
    <property type="term" value="P:proteolysis"/>
    <property type="evidence" value="ECO:0007669"/>
    <property type="project" value="InterPro"/>
</dbReference>
<dbReference type="EC" id="2.7.7.49" evidence="1"/>
<dbReference type="InterPro" id="IPR043502">
    <property type="entry name" value="DNA/RNA_pol_sf"/>
</dbReference>
<dbReference type="Gene3D" id="3.10.10.10">
    <property type="entry name" value="HIV Type 1 Reverse Transcriptase, subunit A, domain 1"/>
    <property type="match status" value="1"/>
</dbReference>
<dbReference type="SUPFAM" id="SSF53098">
    <property type="entry name" value="Ribonuclease H-like"/>
    <property type="match status" value="1"/>
</dbReference>
<accession>A0A2G9UQS5</accession>
<dbReference type="GO" id="GO:0003964">
    <property type="term" value="F:RNA-directed DNA polymerase activity"/>
    <property type="evidence" value="ECO:0007669"/>
    <property type="project" value="UniProtKB-EC"/>
</dbReference>
<proteinExistence type="predicted"/>
<dbReference type="AlphaFoldDB" id="A0A2G9UQS5"/>
<dbReference type="GO" id="GO:0042575">
    <property type="term" value="C:DNA polymerase complex"/>
    <property type="evidence" value="ECO:0007669"/>
    <property type="project" value="UniProtKB-ARBA"/>
</dbReference>
<dbReference type="Gene3D" id="2.40.70.10">
    <property type="entry name" value="Acid Proteases"/>
    <property type="match status" value="1"/>
</dbReference>
<dbReference type="InterPro" id="IPR012337">
    <property type="entry name" value="RNaseH-like_sf"/>
</dbReference>
<keyword evidence="6" id="KW-0378">Hydrolase</keyword>
<dbReference type="InterPro" id="IPR055510">
    <property type="entry name" value="DUF7083"/>
</dbReference>
<dbReference type="Proteomes" id="UP000230423">
    <property type="component" value="Unassembled WGS sequence"/>
</dbReference>
<evidence type="ECO:0000256" key="3">
    <source>
        <dbReference type="ARBA" id="ARBA00022695"/>
    </source>
</evidence>
<evidence type="ECO:0000256" key="5">
    <source>
        <dbReference type="ARBA" id="ARBA00022759"/>
    </source>
</evidence>
<evidence type="ECO:0000256" key="2">
    <source>
        <dbReference type="ARBA" id="ARBA00022679"/>
    </source>
</evidence>
<dbReference type="InterPro" id="IPR001995">
    <property type="entry name" value="Peptidase_A2_cat"/>
</dbReference>
<dbReference type="EMBL" id="KZ345656">
    <property type="protein sequence ID" value="PIO72513.1"/>
    <property type="molecule type" value="Genomic_DNA"/>
</dbReference>
<evidence type="ECO:0000259" key="8">
    <source>
        <dbReference type="PROSITE" id="PS50994"/>
    </source>
</evidence>
<feature type="domain" description="Peptidase A2" evidence="7">
    <location>
        <begin position="328"/>
        <end position="366"/>
    </location>
</feature>
<dbReference type="SUPFAM" id="SSF56672">
    <property type="entry name" value="DNA/RNA polymerases"/>
    <property type="match status" value="1"/>
</dbReference>
<feature type="domain" description="Integrase catalytic" evidence="8">
    <location>
        <begin position="677"/>
        <end position="807"/>
    </location>
</feature>
<dbReference type="PANTHER" id="PTHR37984">
    <property type="entry name" value="PROTEIN CBG26694"/>
    <property type="match status" value="1"/>
</dbReference>
<dbReference type="InterPro" id="IPR036397">
    <property type="entry name" value="RNaseH_sf"/>
</dbReference>
<dbReference type="PROSITE" id="PS50175">
    <property type="entry name" value="ASP_PROT_RETROV"/>
    <property type="match status" value="1"/>
</dbReference>
<gene>
    <name evidence="9" type="ORF">TELCIR_05553</name>
</gene>
<dbReference type="FunFam" id="1.10.340.70:FF:000003">
    <property type="entry name" value="Protein CBG25708"/>
    <property type="match status" value="1"/>
</dbReference>
<dbReference type="Gene3D" id="3.30.420.10">
    <property type="entry name" value="Ribonuclease H-like superfamily/Ribonuclease H"/>
    <property type="match status" value="1"/>
</dbReference>
<dbReference type="InterPro" id="IPR001584">
    <property type="entry name" value="Integrase_cat-core"/>
</dbReference>
<reference evidence="9 10" key="1">
    <citation type="submission" date="2015-09" db="EMBL/GenBank/DDBJ databases">
        <title>Draft genome of the parasitic nematode Teladorsagia circumcincta isolate WARC Sus (inbred).</title>
        <authorList>
            <person name="Mitreva M."/>
        </authorList>
    </citation>
    <scope>NUCLEOTIDE SEQUENCE [LARGE SCALE GENOMIC DNA]</scope>
    <source>
        <strain evidence="9 10">S</strain>
    </source>
</reference>
<evidence type="ECO:0000256" key="6">
    <source>
        <dbReference type="ARBA" id="ARBA00022801"/>
    </source>
</evidence>
<dbReference type="GO" id="GO:0004519">
    <property type="term" value="F:endonuclease activity"/>
    <property type="evidence" value="ECO:0007669"/>
    <property type="project" value="UniProtKB-KW"/>
</dbReference>
<evidence type="ECO:0000256" key="1">
    <source>
        <dbReference type="ARBA" id="ARBA00012493"/>
    </source>
</evidence>
<evidence type="ECO:0000313" key="9">
    <source>
        <dbReference type="EMBL" id="PIO72513.1"/>
    </source>
</evidence>
<keyword evidence="10" id="KW-1185">Reference proteome</keyword>
<dbReference type="SUPFAM" id="SSF50630">
    <property type="entry name" value="Acid proteases"/>
    <property type="match status" value="1"/>
</dbReference>
<keyword evidence="2" id="KW-0808">Transferase</keyword>
<dbReference type="PROSITE" id="PS50994">
    <property type="entry name" value="INTEGRASE"/>
    <property type="match status" value="1"/>
</dbReference>
<dbReference type="OrthoDB" id="5858030at2759"/>
<keyword evidence="4" id="KW-0540">Nuclease</keyword>